<gene>
    <name evidence="3" type="ORF">DPMN_026333</name>
</gene>
<feature type="signal peptide" evidence="1">
    <location>
        <begin position="1"/>
        <end position="22"/>
    </location>
</feature>
<name>A0A9D4LRG8_DREPO</name>
<keyword evidence="1" id="KW-0732">Signal</keyword>
<dbReference type="AlphaFoldDB" id="A0A9D4LRG8"/>
<dbReference type="EMBL" id="JAIWYP010000002">
    <property type="protein sequence ID" value="KAH3863348.1"/>
    <property type="molecule type" value="Genomic_DNA"/>
</dbReference>
<protein>
    <recommendedName>
        <fullName evidence="2">VWFC domain-containing protein</fullName>
    </recommendedName>
</protein>
<reference evidence="3" key="2">
    <citation type="submission" date="2020-11" db="EMBL/GenBank/DDBJ databases">
        <authorList>
            <person name="McCartney M.A."/>
            <person name="Auch B."/>
            <person name="Kono T."/>
            <person name="Mallez S."/>
            <person name="Becker A."/>
            <person name="Gohl D.M."/>
            <person name="Silverstein K.A.T."/>
            <person name="Koren S."/>
            <person name="Bechman K.B."/>
            <person name="Herman A."/>
            <person name="Abrahante J.E."/>
            <person name="Garbe J."/>
        </authorList>
    </citation>
    <scope>NUCLEOTIDE SEQUENCE</scope>
    <source>
        <strain evidence="3">Duluth1</strain>
        <tissue evidence="3">Whole animal</tissue>
    </source>
</reference>
<accession>A0A9D4LRG8</accession>
<dbReference type="Proteomes" id="UP000828390">
    <property type="component" value="Unassembled WGS sequence"/>
</dbReference>
<dbReference type="SUPFAM" id="SSF57603">
    <property type="entry name" value="FnI-like domain"/>
    <property type="match status" value="1"/>
</dbReference>
<evidence type="ECO:0000313" key="4">
    <source>
        <dbReference type="Proteomes" id="UP000828390"/>
    </source>
</evidence>
<proteinExistence type="predicted"/>
<dbReference type="InterPro" id="IPR001007">
    <property type="entry name" value="VWF_dom"/>
</dbReference>
<sequence length="116" mass="12391">MFTLLNINTVFGLATIASLVLSLPQTPTPPTTAAQRIPIGACVVDGKIYQNGETIHQDKENCFYSSCLHGYVVQGDNVCFFGQPDCPNGHLVDIPGQCCHECIKDITTVPPSAIVG</sequence>
<dbReference type="OrthoDB" id="6118674at2759"/>
<organism evidence="3 4">
    <name type="scientific">Dreissena polymorpha</name>
    <name type="common">Zebra mussel</name>
    <name type="synonym">Mytilus polymorpha</name>
    <dbReference type="NCBI Taxonomy" id="45954"/>
    <lineage>
        <taxon>Eukaryota</taxon>
        <taxon>Metazoa</taxon>
        <taxon>Spiralia</taxon>
        <taxon>Lophotrochozoa</taxon>
        <taxon>Mollusca</taxon>
        <taxon>Bivalvia</taxon>
        <taxon>Autobranchia</taxon>
        <taxon>Heteroconchia</taxon>
        <taxon>Euheterodonta</taxon>
        <taxon>Imparidentia</taxon>
        <taxon>Neoheterodontei</taxon>
        <taxon>Myida</taxon>
        <taxon>Dreissenoidea</taxon>
        <taxon>Dreissenidae</taxon>
        <taxon>Dreissena</taxon>
    </lineage>
</organism>
<evidence type="ECO:0000313" key="3">
    <source>
        <dbReference type="EMBL" id="KAH3863348.1"/>
    </source>
</evidence>
<evidence type="ECO:0000259" key="2">
    <source>
        <dbReference type="PROSITE" id="PS50184"/>
    </source>
</evidence>
<comment type="caution">
    <text evidence="3">The sequence shown here is derived from an EMBL/GenBank/DDBJ whole genome shotgun (WGS) entry which is preliminary data.</text>
</comment>
<feature type="domain" description="VWFC" evidence="2">
    <location>
        <begin position="40"/>
        <end position="103"/>
    </location>
</feature>
<dbReference type="PROSITE" id="PS50184">
    <property type="entry name" value="VWFC_2"/>
    <property type="match status" value="1"/>
</dbReference>
<reference evidence="3" key="1">
    <citation type="journal article" date="2019" name="bioRxiv">
        <title>The Genome of the Zebra Mussel, Dreissena polymorpha: A Resource for Invasive Species Research.</title>
        <authorList>
            <person name="McCartney M.A."/>
            <person name="Auch B."/>
            <person name="Kono T."/>
            <person name="Mallez S."/>
            <person name="Zhang Y."/>
            <person name="Obille A."/>
            <person name="Becker A."/>
            <person name="Abrahante J.E."/>
            <person name="Garbe J."/>
            <person name="Badalamenti J.P."/>
            <person name="Herman A."/>
            <person name="Mangelson H."/>
            <person name="Liachko I."/>
            <person name="Sullivan S."/>
            <person name="Sone E.D."/>
            <person name="Koren S."/>
            <person name="Silverstein K.A.T."/>
            <person name="Beckman K.B."/>
            <person name="Gohl D.M."/>
        </authorList>
    </citation>
    <scope>NUCLEOTIDE SEQUENCE</scope>
    <source>
        <strain evidence="3">Duluth1</strain>
        <tissue evidence="3">Whole animal</tissue>
    </source>
</reference>
<feature type="chain" id="PRO_5039615974" description="VWFC domain-containing protein" evidence="1">
    <location>
        <begin position="23"/>
        <end position="116"/>
    </location>
</feature>
<keyword evidence="4" id="KW-1185">Reference proteome</keyword>
<evidence type="ECO:0000256" key="1">
    <source>
        <dbReference type="SAM" id="SignalP"/>
    </source>
</evidence>